<keyword evidence="3" id="KW-1185">Reference proteome</keyword>
<evidence type="ECO:0000313" key="2">
    <source>
        <dbReference type="EMBL" id="KAG5628110.1"/>
    </source>
</evidence>
<dbReference type="EMBL" id="JACXVP010000002">
    <property type="protein sequence ID" value="KAG5628110.1"/>
    <property type="molecule type" value="Genomic_DNA"/>
</dbReference>
<accession>A0A9J6AU96</accession>
<proteinExistence type="predicted"/>
<dbReference type="InterPro" id="IPR050942">
    <property type="entry name" value="F-box_BR-signaling"/>
</dbReference>
<dbReference type="OrthoDB" id="642536at2759"/>
<sequence>MASSSLPMAIIGADSLLKRSVISLVEQSQPEPDGDPLFQGWLCYIQQKDYKMFLYNPISGKIIYLPSVETLHDVNNIIRNSQSVDEDDLDCKSFYCWHTDYLVYDDQTHELFIVTCYTTAGIDQEDETLIPPEDNLDDQYPYQTLAFYVFKLDFINDNHVELQYLHDTFADHAFFIGSNIGFALSTTQFPELRPNSIYFTNNQTWAYKHRNNLNYGGHDLGIYDYKVRNISSCYYPVDLDKLQRILPAPIWFIPDVDAECLA</sequence>
<evidence type="ECO:0000313" key="3">
    <source>
        <dbReference type="Proteomes" id="UP000824120"/>
    </source>
</evidence>
<name>A0A9J6AU96_SOLCO</name>
<dbReference type="PANTHER" id="PTHR44259">
    <property type="entry name" value="OS07G0183000 PROTEIN-RELATED"/>
    <property type="match status" value="1"/>
</dbReference>
<protein>
    <recommendedName>
        <fullName evidence="1">KIB1-4 beta-propeller domain-containing protein</fullName>
    </recommendedName>
</protein>
<organism evidence="2 3">
    <name type="scientific">Solanum commersonii</name>
    <name type="common">Commerson's wild potato</name>
    <name type="synonym">Commerson's nightshade</name>
    <dbReference type="NCBI Taxonomy" id="4109"/>
    <lineage>
        <taxon>Eukaryota</taxon>
        <taxon>Viridiplantae</taxon>
        <taxon>Streptophyta</taxon>
        <taxon>Embryophyta</taxon>
        <taxon>Tracheophyta</taxon>
        <taxon>Spermatophyta</taxon>
        <taxon>Magnoliopsida</taxon>
        <taxon>eudicotyledons</taxon>
        <taxon>Gunneridae</taxon>
        <taxon>Pentapetalae</taxon>
        <taxon>asterids</taxon>
        <taxon>lamiids</taxon>
        <taxon>Solanales</taxon>
        <taxon>Solanaceae</taxon>
        <taxon>Solanoideae</taxon>
        <taxon>Solaneae</taxon>
        <taxon>Solanum</taxon>
    </lineage>
</organism>
<dbReference type="PANTHER" id="PTHR44259:SF37">
    <property type="entry name" value="DUF1618 DOMAIN-CONTAINING PROTEIN"/>
    <property type="match status" value="1"/>
</dbReference>
<comment type="caution">
    <text evidence="2">The sequence shown here is derived from an EMBL/GenBank/DDBJ whole genome shotgun (WGS) entry which is preliminary data.</text>
</comment>
<gene>
    <name evidence="2" type="ORF">H5410_013328</name>
</gene>
<feature type="domain" description="KIB1-4 beta-propeller" evidence="1">
    <location>
        <begin position="99"/>
        <end position="224"/>
    </location>
</feature>
<evidence type="ECO:0000259" key="1">
    <source>
        <dbReference type="Pfam" id="PF03478"/>
    </source>
</evidence>
<reference evidence="2 3" key="1">
    <citation type="submission" date="2020-09" db="EMBL/GenBank/DDBJ databases">
        <title>De no assembly of potato wild relative species, Solanum commersonii.</title>
        <authorList>
            <person name="Cho K."/>
        </authorList>
    </citation>
    <scope>NUCLEOTIDE SEQUENCE [LARGE SCALE GENOMIC DNA]</scope>
    <source>
        <strain evidence="2">LZ3.2</strain>
        <tissue evidence="2">Leaf</tissue>
    </source>
</reference>
<dbReference type="Proteomes" id="UP000824120">
    <property type="component" value="Chromosome 2"/>
</dbReference>
<dbReference type="InterPro" id="IPR005174">
    <property type="entry name" value="KIB1-4_b-propeller"/>
</dbReference>
<dbReference type="Pfam" id="PF03478">
    <property type="entry name" value="Beta-prop_KIB1-4"/>
    <property type="match status" value="1"/>
</dbReference>
<dbReference type="AlphaFoldDB" id="A0A9J6AU96"/>